<keyword evidence="2" id="KW-1185">Reference proteome</keyword>
<dbReference type="EMBL" id="ML976987">
    <property type="protein sequence ID" value="KAF1958406.1"/>
    <property type="molecule type" value="Genomic_DNA"/>
</dbReference>
<organism evidence="1 2">
    <name type="scientific">Byssothecium circinans</name>
    <dbReference type="NCBI Taxonomy" id="147558"/>
    <lineage>
        <taxon>Eukaryota</taxon>
        <taxon>Fungi</taxon>
        <taxon>Dikarya</taxon>
        <taxon>Ascomycota</taxon>
        <taxon>Pezizomycotina</taxon>
        <taxon>Dothideomycetes</taxon>
        <taxon>Pleosporomycetidae</taxon>
        <taxon>Pleosporales</taxon>
        <taxon>Massarineae</taxon>
        <taxon>Massarinaceae</taxon>
        <taxon>Byssothecium</taxon>
    </lineage>
</organism>
<evidence type="ECO:0008006" key="3">
    <source>
        <dbReference type="Google" id="ProtNLM"/>
    </source>
</evidence>
<evidence type="ECO:0000313" key="2">
    <source>
        <dbReference type="Proteomes" id="UP000800035"/>
    </source>
</evidence>
<proteinExistence type="predicted"/>
<gene>
    <name evidence="1" type="ORF">CC80DRAFT_559359</name>
</gene>
<dbReference type="InterPro" id="IPR038765">
    <property type="entry name" value="Papain-like_cys_pep_sf"/>
</dbReference>
<sequence>MTTSFELLSHLTSRASHSIILLGPYNAHRYYQLTSLPDTKIPWVEYNDLEEKVKGMDYIFLAISNDGGSHWTLVVQVTDARGPVTKTCIDGIPVFTPSNQDVAPRTMVDLCRYLRHLYPDRYKGDDDIGHANHSPSQRKHNRCRGDAWSACGPFAWAMAREFVQCIAGCGDEGVELEDGFLDLPLGFAEVWGRGFDSAVARGWIARLVARERRLTLLRWGTVDWFEIRNLRGLRK</sequence>
<dbReference type="AlphaFoldDB" id="A0A6A5U5Y3"/>
<reference evidence="1" key="1">
    <citation type="journal article" date="2020" name="Stud. Mycol.">
        <title>101 Dothideomycetes genomes: a test case for predicting lifestyles and emergence of pathogens.</title>
        <authorList>
            <person name="Haridas S."/>
            <person name="Albert R."/>
            <person name="Binder M."/>
            <person name="Bloem J."/>
            <person name="Labutti K."/>
            <person name="Salamov A."/>
            <person name="Andreopoulos B."/>
            <person name="Baker S."/>
            <person name="Barry K."/>
            <person name="Bills G."/>
            <person name="Bluhm B."/>
            <person name="Cannon C."/>
            <person name="Castanera R."/>
            <person name="Culley D."/>
            <person name="Daum C."/>
            <person name="Ezra D."/>
            <person name="Gonzalez J."/>
            <person name="Henrissat B."/>
            <person name="Kuo A."/>
            <person name="Liang C."/>
            <person name="Lipzen A."/>
            <person name="Lutzoni F."/>
            <person name="Magnuson J."/>
            <person name="Mondo S."/>
            <person name="Nolan M."/>
            <person name="Ohm R."/>
            <person name="Pangilinan J."/>
            <person name="Park H.-J."/>
            <person name="Ramirez L."/>
            <person name="Alfaro M."/>
            <person name="Sun H."/>
            <person name="Tritt A."/>
            <person name="Yoshinaga Y."/>
            <person name="Zwiers L.-H."/>
            <person name="Turgeon B."/>
            <person name="Goodwin S."/>
            <person name="Spatafora J."/>
            <person name="Crous P."/>
            <person name="Grigoriev I."/>
        </authorList>
    </citation>
    <scope>NUCLEOTIDE SEQUENCE</scope>
    <source>
        <strain evidence="1">CBS 675.92</strain>
    </source>
</reference>
<evidence type="ECO:0000313" key="1">
    <source>
        <dbReference type="EMBL" id="KAF1958406.1"/>
    </source>
</evidence>
<accession>A0A6A5U5Y3</accession>
<dbReference type="SUPFAM" id="SSF54001">
    <property type="entry name" value="Cysteine proteinases"/>
    <property type="match status" value="1"/>
</dbReference>
<protein>
    <recommendedName>
        <fullName evidence="3">Ubiquitin-like protease family profile domain-containing protein</fullName>
    </recommendedName>
</protein>
<name>A0A6A5U5Y3_9PLEO</name>
<dbReference type="OrthoDB" id="3798225at2759"/>
<dbReference type="Proteomes" id="UP000800035">
    <property type="component" value="Unassembled WGS sequence"/>
</dbReference>